<protein>
    <submittedName>
        <fullName evidence="2">Uncharacterized protein</fullName>
    </submittedName>
</protein>
<dbReference type="Proteomes" id="UP000231791">
    <property type="component" value="Chromosome"/>
</dbReference>
<feature type="compositionally biased region" description="Low complexity" evidence="1">
    <location>
        <begin position="67"/>
        <end position="80"/>
    </location>
</feature>
<proteinExistence type="predicted"/>
<feature type="compositionally biased region" description="Pro residues" evidence="1">
    <location>
        <begin position="9"/>
        <end position="24"/>
    </location>
</feature>
<feature type="region of interest" description="Disordered" evidence="1">
    <location>
        <begin position="1"/>
        <end position="27"/>
    </location>
</feature>
<sequence>MSDPLQQPASPPPVPPAAVPPAPAGPSRAKLWAAGAAVVSAIAGVASAIAAFSNNSPSPAAVPPPTAVTLPAPQAASTPGAGAGAGSSAGTGTGTGAAPASVRWSGKIVLGLEGVDLTQNPPRRGDGSTFGYRPAAARSGSSSMTVKGTAALWTDASAPTPQGCRDLLATQSRSEVVVAEGDSVCLVNEKSPIAVLKVTATHYDDGTYGLIEGELTTWNLRGTG</sequence>
<dbReference type="OrthoDB" id="4337391at2"/>
<dbReference type="GeneID" id="49383988"/>
<gene>
    <name evidence="2" type="ORF">SLAV_14685</name>
</gene>
<keyword evidence="3" id="KW-1185">Reference proteome</keyword>
<accession>A0A2K8PDI3</accession>
<organism evidence="2 3">
    <name type="scientific">Streptomyces lavendulae subsp. lavendulae</name>
    <dbReference type="NCBI Taxonomy" id="58340"/>
    <lineage>
        <taxon>Bacteria</taxon>
        <taxon>Bacillati</taxon>
        <taxon>Actinomycetota</taxon>
        <taxon>Actinomycetes</taxon>
        <taxon>Kitasatosporales</taxon>
        <taxon>Streptomycetaceae</taxon>
        <taxon>Streptomyces</taxon>
    </lineage>
</organism>
<feature type="region of interest" description="Disordered" evidence="1">
    <location>
        <begin position="116"/>
        <end position="138"/>
    </location>
</feature>
<dbReference type="EMBL" id="CP024985">
    <property type="protein sequence ID" value="ATZ24791.1"/>
    <property type="molecule type" value="Genomic_DNA"/>
</dbReference>
<name>A0A2K8PDI3_STRLA</name>
<dbReference type="KEGG" id="slx:SLAV_14685"/>
<reference evidence="2 3" key="1">
    <citation type="submission" date="2017-11" db="EMBL/GenBank/DDBJ databases">
        <title>Complete genome sequence of Streptomyces lavendulae subsp. lavendulae CCM 3239 (formerly 'Streptomyces aureofaciens CCM 3239'), the producer of the angucycline-type antibiotic auricin.</title>
        <authorList>
            <person name="Busche T."/>
            <person name="Novakova R."/>
            <person name="Al'Dilaimi A."/>
            <person name="Homerova D."/>
            <person name="Feckova L."/>
            <person name="Rezuchova B."/>
            <person name="Mingyar E."/>
            <person name="Csolleiova D."/>
            <person name="Bekeova C."/>
            <person name="Winkler A."/>
            <person name="Sevcikova B."/>
            <person name="Kalinowski J."/>
            <person name="Kormanec J."/>
            <person name="Ruckert C."/>
        </authorList>
    </citation>
    <scope>NUCLEOTIDE SEQUENCE [LARGE SCALE GENOMIC DNA]</scope>
    <source>
        <strain evidence="2 3">CCM 3239</strain>
    </source>
</reference>
<feature type="compositionally biased region" description="Gly residues" evidence="1">
    <location>
        <begin position="81"/>
        <end position="95"/>
    </location>
</feature>
<feature type="region of interest" description="Disordered" evidence="1">
    <location>
        <begin position="56"/>
        <end position="98"/>
    </location>
</feature>
<dbReference type="RefSeq" id="WP_030241820.1">
    <property type="nucleotide sequence ID" value="NZ_CP024985.1"/>
</dbReference>
<evidence type="ECO:0000256" key="1">
    <source>
        <dbReference type="SAM" id="MobiDB-lite"/>
    </source>
</evidence>
<evidence type="ECO:0000313" key="3">
    <source>
        <dbReference type="Proteomes" id="UP000231791"/>
    </source>
</evidence>
<evidence type="ECO:0000313" key="2">
    <source>
        <dbReference type="EMBL" id="ATZ24791.1"/>
    </source>
</evidence>
<dbReference type="AlphaFoldDB" id="A0A2K8PDI3"/>